<gene>
    <name evidence="2" type="ORF">D9V34_11995</name>
</gene>
<proteinExistence type="predicted"/>
<dbReference type="EMBL" id="RCUY01000010">
    <property type="protein sequence ID" value="RLP81344.1"/>
    <property type="molecule type" value="Genomic_DNA"/>
</dbReference>
<evidence type="ECO:0000313" key="3">
    <source>
        <dbReference type="Proteomes" id="UP000269438"/>
    </source>
</evidence>
<dbReference type="Pfam" id="PF14534">
    <property type="entry name" value="DUF4440"/>
    <property type="match status" value="1"/>
</dbReference>
<dbReference type="OrthoDB" id="5112473at2"/>
<dbReference type="SUPFAM" id="SSF54427">
    <property type="entry name" value="NTF2-like"/>
    <property type="match status" value="1"/>
</dbReference>
<evidence type="ECO:0000313" key="2">
    <source>
        <dbReference type="EMBL" id="RLP81344.1"/>
    </source>
</evidence>
<dbReference type="InterPro" id="IPR032710">
    <property type="entry name" value="NTF2-like_dom_sf"/>
</dbReference>
<keyword evidence="3" id="KW-1185">Reference proteome</keyword>
<name>A0A3L7AMN3_9MICO</name>
<organism evidence="2 3">
    <name type="scientific">Mycetocola lacteus</name>
    <dbReference type="NCBI Taxonomy" id="76637"/>
    <lineage>
        <taxon>Bacteria</taxon>
        <taxon>Bacillati</taxon>
        <taxon>Actinomycetota</taxon>
        <taxon>Actinomycetes</taxon>
        <taxon>Micrococcales</taxon>
        <taxon>Microbacteriaceae</taxon>
        <taxon>Mycetocola</taxon>
    </lineage>
</organism>
<comment type="caution">
    <text evidence="2">The sequence shown here is derived from an EMBL/GenBank/DDBJ whole genome shotgun (WGS) entry which is preliminary data.</text>
</comment>
<dbReference type="Gene3D" id="3.10.450.50">
    <property type="match status" value="1"/>
</dbReference>
<protein>
    <submittedName>
        <fullName evidence="2">Nuclear transport factor 2 family protein</fullName>
    </submittedName>
</protein>
<dbReference type="RefSeq" id="WP_121689040.1">
    <property type="nucleotide sequence ID" value="NZ_RCUY01000010.1"/>
</dbReference>
<sequence>MSTRDGAGRTIDDTETELLDAMRESDLVALDRLISDQLTFIGPDGAVLTKQADLEAHRTGATSFETIDVLSRDATETDEEGRTKTVANAVLRAAEGTVSVRLTWHREWRVLDGRWQVVAGAVEALADHSG</sequence>
<feature type="domain" description="DUF4440" evidence="1">
    <location>
        <begin position="11"/>
        <end position="117"/>
    </location>
</feature>
<evidence type="ECO:0000259" key="1">
    <source>
        <dbReference type="Pfam" id="PF14534"/>
    </source>
</evidence>
<accession>A0A3L7AMN3</accession>
<dbReference type="Proteomes" id="UP000269438">
    <property type="component" value="Unassembled WGS sequence"/>
</dbReference>
<dbReference type="AlphaFoldDB" id="A0A3L7AMN3"/>
<dbReference type="InterPro" id="IPR027843">
    <property type="entry name" value="DUF4440"/>
</dbReference>
<reference evidence="2 3" key="1">
    <citation type="submission" date="2018-10" db="EMBL/GenBank/DDBJ databases">
        <authorList>
            <person name="Li J."/>
        </authorList>
    </citation>
    <scope>NUCLEOTIDE SEQUENCE [LARGE SCALE GENOMIC DNA]</scope>
    <source>
        <strain evidence="2 3">JCM 11654</strain>
    </source>
</reference>